<evidence type="ECO:0000313" key="8">
    <source>
        <dbReference type="RefSeq" id="XP_020085741.1"/>
    </source>
</evidence>
<evidence type="ECO:0000256" key="1">
    <source>
        <dbReference type="ARBA" id="ARBA00022737"/>
    </source>
</evidence>
<dbReference type="Pfam" id="PF00035">
    <property type="entry name" value="dsrm"/>
    <property type="match status" value="3"/>
</dbReference>
<evidence type="ECO:0000256" key="5">
    <source>
        <dbReference type="SAM" id="MobiDB-lite"/>
    </source>
</evidence>
<dbReference type="SMART" id="SM00358">
    <property type="entry name" value="DSRM"/>
    <property type="match status" value="3"/>
</dbReference>
<dbReference type="AlphaFoldDB" id="A0A6P5EPX0"/>
<dbReference type="GO" id="GO:0003723">
    <property type="term" value="F:RNA binding"/>
    <property type="evidence" value="ECO:0007669"/>
    <property type="project" value="UniProtKB-UniRule"/>
</dbReference>
<dbReference type="InterPro" id="IPR014720">
    <property type="entry name" value="dsRBD_dom"/>
</dbReference>
<feature type="domain" description="DRBM" evidence="6">
    <location>
        <begin position="170"/>
        <end position="238"/>
    </location>
</feature>
<feature type="region of interest" description="Disordered" evidence="5">
    <location>
        <begin position="335"/>
        <end position="360"/>
    </location>
</feature>
<evidence type="ECO:0000256" key="4">
    <source>
        <dbReference type="PROSITE-ProRule" id="PRU00266"/>
    </source>
</evidence>
<dbReference type="PANTHER" id="PTHR46031">
    <property type="match status" value="1"/>
</dbReference>
<evidence type="ECO:0000313" key="7">
    <source>
        <dbReference type="Proteomes" id="UP000515123"/>
    </source>
</evidence>
<sequence length="418" mass="45695">MQKTRLQELCHRRRWAPPEYTVSREGPDHAPRYRATVAVAGAAFDAPDPSGSSKEAQNKAAMAALDHLASAPEATPPSPSTPENQISFKSQLQIYTQKRNKELPIYSSAREGPLHAPLFKATVTVDGRTFESPKHFNTIKEAESAAAEVALMSLPREEDQQENFSAESALYKNLLQELTQKQGISLPSYQTLRDGACHMATFRSTVEVEGESFEGDVAKTKKQAEMNAAKVAWYKLRERKQNRLVSDPSTSSCMQKEFDSAHPSSAPLISCDKNEAAAVNHTSSSLDSINSQSDQKPITLISLANALENYTSAPLTKRGTETVVKNEHPKDYNLPRDLGLLSSPSSDLSDRPTTTMSIGCSQGECSKGGSNDSLLGKRVRVYPRKPNLVLPQGATLLPFSDDMWVAVSLDLCEGDVLI</sequence>
<proteinExistence type="predicted"/>
<dbReference type="PANTHER" id="PTHR46031:SF16">
    <property type="entry name" value="DOUBLE-STRANDED RNA-BINDING PROTEIN 4"/>
    <property type="match status" value="1"/>
</dbReference>
<accession>A0A6P5EPX0</accession>
<feature type="domain" description="DRBM" evidence="6">
    <location>
        <begin position="87"/>
        <end position="156"/>
    </location>
</feature>
<dbReference type="OrthoDB" id="5988181at2759"/>
<evidence type="ECO:0000256" key="3">
    <source>
        <dbReference type="ARBA" id="ARBA00037597"/>
    </source>
</evidence>
<evidence type="ECO:0000259" key="6">
    <source>
        <dbReference type="PROSITE" id="PS50137"/>
    </source>
</evidence>
<keyword evidence="1" id="KW-0677">Repeat</keyword>
<evidence type="ECO:0000256" key="2">
    <source>
        <dbReference type="ARBA" id="ARBA00022884"/>
    </source>
</evidence>
<dbReference type="Proteomes" id="UP000515123">
    <property type="component" value="Linkage group 4"/>
</dbReference>
<dbReference type="GeneID" id="109708420"/>
<dbReference type="Gene3D" id="3.30.160.20">
    <property type="match status" value="3"/>
</dbReference>
<organism evidence="7 8">
    <name type="scientific">Ananas comosus</name>
    <name type="common">Pineapple</name>
    <name type="synonym">Ananas ananas</name>
    <dbReference type="NCBI Taxonomy" id="4615"/>
    <lineage>
        <taxon>Eukaryota</taxon>
        <taxon>Viridiplantae</taxon>
        <taxon>Streptophyta</taxon>
        <taxon>Embryophyta</taxon>
        <taxon>Tracheophyta</taxon>
        <taxon>Spermatophyta</taxon>
        <taxon>Magnoliopsida</taxon>
        <taxon>Liliopsida</taxon>
        <taxon>Poales</taxon>
        <taxon>Bromeliaceae</taxon>
        <taxon>Bromelioideae</taxon>
        <taxon>Ananas</taxon>
    </lineage>
</organism>
<reference evidence="8" key="2">
    <citation type="submission" date="2025-08" db="UniProtKB">
        <authorList>
            <consortium name="RefSeq"/>
        </authorList>
    </citation>
    <scope>IDENTIFICATION</scope>
    <source>
        <tissue evidence="8">Leaf</tissue>
    </source>
</reference>
<feature type="compositionally biased region" description="Low complexity" evidence="5">
    <location>
        <begin position="335"/>
        <end position="355"/>
    </location>
</feature>
<protein>
    <submittedName>
        <fullName evidence="8">Double-stranded RNA-binding protein 1-like</fullName>
    </submittedName>
</protein>
<dbReference type="SUPFAM" id="SSF54768">
    <property type="entry name" value="dsRNA-binding domain-like"/>
    <property type="match status" value="3"/>
</dbReference>
<dbReference type="RefSeq" id="XP_020085741.1">
    <property type="nucleotide sequence ID" value="XM_020230152.1"/>
</dbReference>
<name>A0A6P5EPX0_ANACO</name>
<gene>
    <name evidence="8" type="primary">LOC109708420</name>
</gene>
<dbReference type="PROSITE" id="PS50137">
    <property type="entry name" value="DS_RBD"/>
    <property type="match status" value="3"/>
</dbReference>
<feature type="domain" description="DRBM" evidence="6">
    <location>
        <begin position="1"/>
        <end position="70"/>
    </location>
</feature>
<keyword evidence="2 4" id="KW-0694">RNA-binding</keyword>
<comment type="function">
    <text evidence="3">Binds double-stranded RNA.</text>
</comment>
<keyword evidence="7" id="KW-1185">Reference proteome</keyword>
<reference evidence="7" key="1">
    <citation type="journal article" date="2015" name="Nat. Genet.">
        <title>The pineapple genome and the evolution of CAM photosynthesis.</title>
        <authorList>
            <person name="Ming R."/>
            <person name="VanBuren R."/>
            <person name="Wai C.M."/>
            <person name="Tang H."/>
            <person name="Schatz M.C."/>
            <person name="Bowers J.E."/>
            <person name="Lyons E."/>
            <person name="Wang M.L."/>
            <person name="Chen J."/>
            <person name="Biggers E."/>
            <person name="Zhang J."/>
            <person name="Huang L."/>
            <person name="Zhang L."/>
            <person name="Miao W."/>
            <person name="Zhang J."/>
            <person name="Ye Z."/>
            <person name="Miao C."/>
            <person name="Lin Z."/>
            <person name="Wang H."/>
            <person name="Zhou H."/>
            <person name="Yim W.C."/>
            <person name="Priest H.D."/>
            <person name="Zheng C."/>
            <person name="Woodhouse M."/>
            <person name="Edger P.P."/>
            <person name="Guyot R."/>
            <person name="Guo H.B."/>
            <person name="Guo H."/>
            <person name="Zheng G."/>
            <person name="Singh R."/>
            <person name="Sharma A."/>
            <person name="Min X."/>
            <person name="Zheng Y."/>
            <person name="Lee H."/>
            <person name="Gurtowski J."/>
            <person name="Sedlazeck F.J."/>
            <person name="Harkess A."/>
            <person name="McKain M.R."/>
            <person name="Liao Z."/>
            <person name="Fang J."/>
            <person name="Liu J."/>
            <person name="Zhang X."/>
            <person name="Zhang Q."/>
            <person name="Hu W."/>
            <person name="Qin Y."/>
            <person name="Wang K."/>
            <person name="Chen L.Y."/>
            <person name="Shirley N."/>
            <person name="Lin Y.R."/>
            <person name="Liu L.Y."/>
            <person name="Hernandez A.G."/>
            <person name="Wright C.L."/>
            <person name="Bulone V."/>
            <person name="Tuskan G.A."/>
            <person name="Heath K."/>
            <person name="Zee F."/>
            <person name="Moore P.H."/>
            <person name="Sunkar R."/>
            <person name="Leebens-Mack J.H."/>
            <person name="Mockler T."/>
            <person name="Bennetzen J.L."/>
            <person name="Freeling M."/>
            <person name="Sankoff D."/>
            <person name="Paterson A.H."/>
            <person name="Zhu X."/>
            <person name="Yang X."/>
            <person name="Smith J.A."/>
            <person name="Cushman J.C."/>
            <person name="Paull R.E."/>
            <person name="Yu Q."/>
        </authorList>
    </citation>
    <scope>NUCLEOTIDE SEQUENCE [LARGE SCALE GENOMIC DNA]</scope>
    <source>
        <strain evidence="7">cv. F153</strain>
    </source>
</reference>